<dbReference type="PRINTS" id="PR00069">
    <property type="entry name" value="ALDKETRDTASE"/>
</dbReference>
<protein>
    <submittedName>
        <fullName evidence="3">Aryl-alcohol dehydrogenase-like predicted oxidoreductase</fullName>
    </submittedName>
</protein>
<evidence type="ECO:0000313" key="3">
    <source>
        <dbReference type="EMBL" id="RDI66194.1"/>
    </source>
</evidence>
<accession>A0A370I9X1</accession>
<dbReference type="PANTHER" id="PTHR43625:SF40">
    <property type="entry name" value="ALDO-KETO REDUCTASE YAKC [NADP(+)]"/>
    <property type="match status" value="1"/>
</dbReference>
<dbReference type="Pfam" id="PF00248">
    <property type="entry name" value="Aldo_ket_red"/>
    <property type="match status" value="1"/>
</dbReference>
<proteinExistence type="predicted"/>
<dbReference type="InterPro" id="IPR023210">
    <property type="entry name" value="NADP_OxRdtase_dom"/>
</dbReference>
<dbReference type="PROSITE" id="PS51257">
    <property type="entry name" value="PROKAR_LIPOPROTEIN"/>
    <property type="match status" value="1"/>
</dbReference>
<reference evidence="3 4" key="1">
    <citation type="submission" date="2018-07" db="EMBL/GenBank/DDBJ databases">
        <title>Genomic Encyclopedia of Type Strains, Phase IV (KMG-IV): sequencing the most valuable type-strain genomes for metagenomic binning, comparative biology and taxonomic classification.</title>
        <authorList>
            <person name="Goeker M."/>
        </authorList>
    </citation>
    <scope>NUCLEOTIDE SEQUENCE [LARGE SCALE GENOMIC DNA]</scope>
    <source>
        <strain evidence="3 4">DSM 44290</strain>
    </source>
</reference>
<dbReference type="SUPFAM" id="SSF51430">
    <property type="entry name" value="NAD(P)-linked oxidoreductase"/>
    <property type="match status" value="1"/>
</dbReference>
<dbReference type="InterPro" id="IPR050791">
    <property type="entry name" value="Aldo-Keto_reductase"/>
</dbReference>
<dbReference type="PANTHER" id="PTHR43625">
    <property type="entry name" value="AFLATOXIN B1 ALDEHYDE REDUCTASE"/>
    <property type="match status" value="1"/>
</dbReference>
<dbReference type="STRING" id="1210086.GCA_001613105_06877"/>
<keyword evidence="1" id="KW-0560">Oxidoreductase</keyword>
<organism evidence="3 4">
    <name type="scientific">Nocardia pseudobrasiliensis</name>
    <dbReference type="NCBI Taxonomy" id="45979"/>
    <lineage>
        <taxon>Bacteria</taxon>
        <taxon>Bacillati</taxon>
        <taxon>Actinomycetota</taxon>
        <taxon>Actinomycetes</taxon>
        <taxon>Mycobacteriales</taxon>
        <taxon>Nocardiaceae</taxon>
        <taxon>Nocardia</taxon>
    </lineage>
</organism>
<dbReference type="InterPro" id="IPR036812">
    <property type="entry name" value="NAD(P)_OxRdtase_dom_sf"/>
</dbReference>
<evidence type="ECO:0000259" key="2">
    <source>
        <dbReference type="Pfam" id="PF00248"/>
    </source>
</evidence>
<gene>
    <name evidence="3" type="ORF">DFR76_105517</name>
</gene>
<dbReference type="Gene3D" id="3.20.20.100">
    <property type="entry name" value="NADP-dependent oxidoreductase domain"/>
    <property type="match status" value="1"/>
</dbReference>
<keyword evidence="4" id="KW-1185">Reference proteome</keyword>
<dbReference type="AlphaFoldDB" id="A0A370I9X1"/>
<evidence type="ECO:0000313" key="4">
    <source>
        <dbReference type="Proteomes" id="UP000254869"/>
    </source>
</evidence>
<dbReference type="GO" id="GO:0005737">
    <property type="term" value="C:cytoplasm"/>
    <property type="evidence" value="ECO:0007669"/>
    <property type="project" value="TreeGrafter"/>
</dbReference>
<feature type="domain" description="NADP-dependent oxidoreductase" evidence="2">
    <location>
        <begin position="19"/>
        <end position="307"/>
    </location>
</feature>
<sequence>MSIMQQRSLGNAGPAVSAVGLGCMGFSQGYGTVDDDESVAAIRVALDSGITLFDTAMSYGRGHNERLLARALRDAPENVRVATKFGIVRTEDGVGLDGRPEHVRRYCEESLARLERDVIDVYYLHRVDPEVPVAETIGAMAELVSAGKVRHLGISEATPEQLVQAAAVHPIAAVQFEWSMLWREPERDVVPAARELGIALVPYSPLGRGLLTATLDANTVAASDFRRNDPRFQGENLADNLAQVTALREFAAGLDISAGQLALAWLLARGSDVVPIPGTRRAVRIRENAAAAAVELSAAQLAELERIVPSDGWAGDRRSFAAHGTGRTSA</sequence>
<comment type="caution">
    <text evidence="3">The sequence shown here is derived from an EMBL/GenBank/DDBJ whole genome shotgun (WGS) entry which is preliminary data.</text>
</comment>
<evidence type="ECO:0000256" key="1">
    <source>
        <dbReference type="ARBA" id="ARBA00023002"/>
    </source>
</evidence>
<name>A0A370I9X1_9NOCA</name>
<dbReference type="InterPro" id="IPR020471">
    <property type="entry name" value="AKR"/>
</dbReference>
<dbReference type="EMBL" id="QQBC01000005">
    <property type="protein sequence ID" value="RDI66194.1"/>
    <property type="molecule type" value="Genomic_DNA"/>
</dbReference>
<dbReference type="Proteomes" id="UP000254869">
    <property type="component" value="Unassembled WGS sequence"/>
</dbReference>
<dbReference type="GO" id="GO:0016491">
    <property type="term" value="F:oxidoreductase activity"/>
    <property type="evidence" value="ECO:0007669"/>
    <property type="project" value="UniProtKB-KW"/>
</dbReference>